<reference evidence="2" key="1">
    <citation type="submission" date="2020-08" db="EMBL/GenBank/DDBJ databases">
        <title>Genome sequencing and assembly of the red palm weevil Rhynchophorus ferrugineus.</title>
        <authorList>
            <person name="Dias G.B."/>
            <person name="Bergman C.M."/>
            <person name="Manee M."/>
        </authorList>
    </citation>
    <scope>NUCLEOTIDE SEQUENCE</scope>
    <source>
        <strain evidence="2">AA-2017</strain>
        <tissue evidence="2">Whole larva</tissue>
    </source>
</reference>
<feature type="region of interest" description="Disordered" evidence="1">
    <location>
        <begin position="1"/>
        <end position="151"/>
    </location>
</feature>
<evidence type="ECO:0000313" key="2">
    <source>
        <dbReference type="EMBL" id="KAF7278907.1"/>
    </source>
</evidence>
<feature type="compositionally biased region" description="Basic and acidic residues" evidence="1">
    <location>
        <begin position="120"/>
        <end position="139"/>
    </location>
</feature>
<gene>
    <name evidence="2" type="ORF">GWI33_007854</name>
</gene>
<dbReference type="AlphaFoldDB" id="A0A834IS78"/>
<comment type="caution">
    <text evidence="2">The sequence shown here is derived from an EMBL/GenBank/DDBJ whole genome shotgun (WGS) entry which is preliminary data.</text>
</comment>
<name>A0A834IS78_RHYFE</name>
<organism evidence="2 3">
    <name type="scientific">Rhynchophorus ferrugineus</name>
    <name type="common">Red palm weevil</name>
    <name type="synonym">Curculio ferrugineus</name>
    <dbReference type="NCBI Taxonomy" id="354439"/>
    <lineage>
        <taxon>Eukaryota</taxon>
        <taxon>Metazoa</taxon>
        <taxon>Ecdysozoa</taxon>
        <taxon>Arthropoda</taxon>
        <taxon>Hexapoda</taxon>
        <taxon>Insecta</taxon>
        <taxon>Pterygota</taxon>
        <taxon>Neoptera</taxon>
        <taxon>Endopterygota</taxon>
        <taxon>Coleoptera</taxon>
        <taxon>Polyphaga</taxon>
        <taxon>Cucujiformia</taxon>
        <taxon>Curculionidae</taxon>
        <taxon>Dryophthorinae</taxon>
        <taxon>Rhynchophorus</taxon>
    </lineage>
</organism>
<accession>A0A834IS78</accession>
<feature type="compositionally biased region" description="Low complexity" evidence="1">
    <location>
        <begin position="50"/>
        <end position="68"/>
    </location>
</feature>
<evidence type="ECO:0000313" key="3">
    <source>
        <dbReference type="Proteomes" id="UP000625711"/>
    </source>
</evidence>
<feature type="compositionally biased region" description="Polar residues" evidence="1">
    <location>
        <begin position="97"/>
        <end position="106"/>
    </location>
</feature>
<protein>
    <submittedName>
        <fullName evidence="2">Uncharacterized protein</fullName>
    </submittedName>
</protein>
<evidence type="ECO:0000256" key="1">
    <source>
        <dbReference type="SAM" id="MobiDB-lite"/>
    </source>
</evidence>
<keyword evidence="3" id="KW-1185">Reference proteome</keyword>
<sequence length="151" mass="16820">MSAIFTSFNSRDDHRSSTKLDQIDGTKTAGEPTAGEAGRGVSPPPFGPATTHRLTTSRSHITRSSRPTTKPRHQRAQKSFPEPREPHNCPPPVPFASSPQLSNQRAALSVARTKAKTKKMQNDEKNRRRRTEEKEERTKQGPRSTNGDDLH</sequence>
<feature type="compositionally biased region" description="Basic and acidic residues" evidence="1">
    <location>
        <begin position="10"/>
        <end position="24"/>
    </location>
</feature>
<dbReference type="Proteomes" id="UP000625711">
    <property type="component" value="Unassembled WGS sequence"/>
</dbReference>
<proteinExistence type="predicted"/>
<dbReference type="EMBL" id="JAACXV010000382">
    <property type="protein sequence ID" value="KAF7278907.1"/>
    <property type="molecule type" value="Genomic_DNA"/>
</dbReference>